<reference evidence="1 2" key="1">
    <citation type="submission" date="2020-07" db="EMBL/GenBank/DDBJ databases">
        <title>Streptomyces phage Genome sequencing and assembly.</title>
        <authorList>
            <person name="Sharma V."/>
            <person name="Hardy A."/>
            <person name="Frunzke J."/>
        </authorList>
    </citation>
    <scope>NUCLEOTIDE SEQUENCE [LARGE SCALE GENOMIC DNA]</scope>
</reference>
<dbReference type="EMBL" id="MT711976">
    <property type="protein sequence ID" value="QMP84254.1"/>
    <property type="molecule type" value="Genomic_DNA"/>
</dbReference>
<gene>
    <name evidence="1" type="ORF">HUN41_00136</name>
</gene>
<evidence type="ECO:0000313" key="2">
    <source>
        <dbReference type="Proteomes" id="UP000515922"/>
    </source>
</evidence>
<keyword evidence="2" id="KW-1185">Reference proteome</keyword>
<organism evidence="1 2">
    <name type="scientific">Streptomyces phage Coruscant</name>
    <dbReference type="NCBI Taxonomy" id="2739834"/>
    <lineage>
        <taxon>Viruses</taxon>
        <taxon>Duplodnaviria</taxon>
        <taxon>Heunggongvirae</taxon>
        <taxon>Uroviricota</taxon>
        <taxon>Caudoviricetes</taxon>
        <taxon>Stanwilliamsviridae</taxon>
        <taxon>Boydwoodruffvirinae</taxon>
        <taxon>Coruscantvirus</taxon>
        <taxon>Coruscantvirus coruscant</taxon>
    </lineage>
</organism>
<dbReference type="Proteomes" id="UP000515922">
    <property type="component" value="Segment"/>
</dbReference>
<name>A0A7G4AW64_9CAUD</name>
<accession>A0A7G4AW64</accession>
<proteinExistence type="predicted"/>
<evidence type="ECO:0000313" key="1">
    <source>
        <dbReference type="EMBL" id="QMP84254.1"/>
    </source>
</evidence>
<protein>
    <submittedName>
        <fullName evidence="1">Uncharacterized protein</fullName>
    </submittedName>
</protein>
<sequence>MAWNQVGRFWFDDVAGKLVFQYDKQLPPEQFDAIGPPYERYEVVVHSGLVATKIGEHHFGSWDETIDERHQGRCDGQPPV</sequence>